<evidence type="ECO:0000313" key="2">
    <source>
        <dbReference type="EMBL" id="SOC04912.1"/>
    </source>
</evidence>
<gene>
    <name evidence="2" type="ORF">SAMN05877831_10461</name>
</gene>
<organism evidence="2 3">
    <name type="scientific">Rhodobacter maris</name>
    <dbReference type="NCBI Taxonomy" id="446682"/>
    <lineage>
        <taxon>Bacteria</taxon>
        <taxon>Pseudomonadati</taxon>
        <taxon>Pseudomonadota</taxon>
        <taxon>Alphaproteobacteria</taxon>
        <taxon>Rhodobacterales</taxon>
        <taxon>Rhodobacter group</taxon>
        <taxon>Rhodobacter</taxon>
    </lineage>
</organism>
<dbReference type="OrthoDB" id="7819947at2"/>
<feature type="chain" id="PRO_5012809350" description="Histidine kinase" evidence="1">
    <location>
        <begin position="19"/>
        <end position="141"/>
    </location>
</feature>
<dbReference type="EMBL" id="OBMT01000004">
    <property type="protein sequence ID" value="SOC04912.1"/>
    <property type="molecule type" value="Genomic_DNA"/>
</dbReference>
<proteinExistence type="predicted"/>
<dbReference type="Proteomes" id="UP000219111">
    <property type="component" value="Unassembled WGS sequence"/>
</dbReference>
<accession>A0A285SGB2</accession>
<dbReference type="RefSeq" id="WP_097069640.1">
    <property type="nucleotide sequence ID" value="NZ_OBMT01000004.1"/>
</dbReference>
<name>A0A285SGB2_9RHOB</name>
<protein>
    <recommendedName>
        <fullName evidence="4">Histidine kinase</fullName>
    </recommendedName>
</protein>
<dbReference type="AlphaFoldDB" id="A0A285SGB2"/>
<evidence type="ECO:0000256" key="1">
    <source>
        <dbReference type="SAM" id="SignalP"/>
    </source>
</evidence>
<evidence type="ECO:0008006" key="4">
    <source>
        <dbReference type="Google" id="ProtNLM"/>
    </source>
</evidence>
<dbReference type="Pfam" id="PF20044">
    <property type="entry name" value="DUF6446"/>
    <property type="match status" value="1"/>
</dbReference>
<keyword evidence="3" id="KW-1185">Reference proteome</keyword>
<keyword evidence="1" id="KW-0732">Signal</keyword>
<feature type="signal peptide" evidence="1">
    <location>
        <begin position="1"/>
        <end position="18"/>
    </location>
</feature>
<sequence>MRHAAFPLGLVFAGAAAAAVPQTVELTSLITGRPEPILSENWQAVGEQSAPIDFRACFRTPLSLGLLTETFTIYDAAHPLSAPPGFACYDAGRIGADLATGAAVAFLSARDIAPGVDRVVAVYPDGRAYVWQQPSDLAGTQ</sequence>
<reference evidence="3" key="1">
    <citation type="submission" date="2017-08" db="EMBL/GenBank/DDBJ databases">
        <authorList>
            <person name="Varghese N."/>
            <person name="Submissions S."/>
        </authorList>
    </citation>
    <scope>NUCLEOTIDE SEQUENCE [LARGE SCALE GENOMIC DNA]</scope>
    <source>
        <strain evidence="3">JA276</strain>
    </source>
</reference>
<dbReference type="InterPro" id="IPR045616">
    <property type="entry name" value="DUF6446"/>
</dbReference>
<evidence type="ECO:0000313" key="3">
    <source>
        <dbReference type="Proteomes" id="UP000219111"/>
    </source>
</evidence>